<gene>
    <name evidence="1" type="ORF">SacglDRAFT_00781</name>
</gene>
<dbReference type="NCBIfam" id="NF047719">
    <property type="entry name" value="SCO6745_fam_HTH"/>
    <property type="match status" value="1"/>
</dbReference>
<evidence type="ECO:0008006" key="3">
    <source>
        <dbReference type="Google" id="ProtNLM"/>
    </source>
</evidence>
<organism evidence="1 2">
    <name type="scientific">Saccharomonospora glauca K62</name>
    <dbReference type="NCBI Taxonomy" id="928724"/>
    <lineage>
        <taxon>Bacteria</taxon>
        <taxon>Bacillati</taxon>
        <taxon>Actinomycetota</taxon>
        <taxon>Actinomycetes</taxon>
        <taxon>Pseudonocardiales</taxon>
        <taxon>Pseudonocardiaceae</taxon>
        <taxon>Saccharomonospora</taxon>
    </lineage>
</organism>
<keyword evidence="2" id="KW-1185">Reference proteome</keyword>
<accession>I1CYF2</accession>
<dbReference type="STRING" id="928724.SacglDRAFT_00781"/>
<sequence length="287" mass="31271">MDRAVASELAQRCHKVLEPLHSFVYFAPEVEKAFVDAGLEAGRMAYFAGRAAPLGPVGAGVVSATFYNFNPRLVARCIPRAWELVEPDEVLKLRFAGAETALRRLLGDAADAPELAELAELVRRAAEATTPEGRPLFAAHADLPWPDNPVGVLWHGVSLLREYRGDGHIAALVTEGLSGLEAIVTHTATGKGFRAEVAKSMRGWSDEEWENAERELRERGLLDADGALTPEGEALRTRLEERTDELASAPYRRIGEDGASRIAELAKPFTRRVLKGGGIPRELFGRG</sequence>
<evidence type="ECO:0000313" key="2">
    <source>
        <dbReference type="Proteomes" id="UP000005087"/>
    </source>
</evidence>
<dbReference type="Proteomes" id="UP000005087">
    <property type="component" value="Chromosome"/>
</dbReference>
<name>I1CYF2_9PSEU</name>
<evidence type="ECO:0000313" key="1">
    <source>
        <dbReference type="EMBL" id="EIE97726.1"/>
    </source>
</evidence>
<dbReference type="OrthoDB" id="157052at2"/>
<dbReference type="InterPro" id="IPR054058">
    <property type="entry name" value="HTH_67"/>
</dbReference>
<protein>
    <recommendedName>
        <fullName evidence="3">SalK</fullName>
    </recommendedName>
</protein>
<proteinExistence type="predicted"/>
<reference evidence="2" key="2">
    <citation type="submission" date="2012-01" db="EMBL/GenBank/DDBJ databases">
        <title>Noncontiguous Finished sequence of chromosome of Saccharomonospora glauca K62.</title>
        <authorList>
            <consortium name="US DOE Joint Genome Institute"/>
            <person name="Lucas S."/>
            <person name="Han J."/>
            <person name="Lapidus A."/>
            <person name="Cheng J.-F."/>
            <person name="Goodwin L."/>
            <person name="Pitluck S."/>
            <person name="Peters L."/>
            <person name="Mikhailova N."/>
            <person name="Held B."/>
            <person name="Detter J.C."/>
            <person name="Han C."/>
            <person name="Tapia R."/>
            <person name="Land M."/>
            <person name="Hauser L."/>
            <person name="Kyrpides N."/>
            <person name="Ivanova N."/>
            <person name="Pagani I."/>
            <person name="Brambilla E.-M."/>
            <person name="Klenk H.-P."/>
            <person name="Woyke T."/>
        </authorList>
    </citation>
    <scope>NUCLEOTIDE SEQUENCE [LARGE SCALE GENOMIC DNA]</scope>
    <source>
        <strain evidence="2">K62</strain>
    </source>
</reference>
<dbReference type="HOGENOM" id="CLU_061724_0_0_11"/>
<dbReference type="AlphaFoldDB" id="I1CYF2"/>
<dbReference type="eggNOG" id="COG1846">
    <property type="taxonomic scope" value="Bacteria"/>
</dbReference>
<reference evidence="1 2" key="1">
    <citation type="submission" date="2011-09" db="EMBL/GenBank/DDBJ databases">
        <authorList>
            <consortium name="US DOE Joint Genome Institute (JGI-PGF)"/>
            <person name="Lucas S."/>
            <person name="Han J."/>
            <person name="Lapidus A."/>
            <person name="Cheng J.-F."/>
            <person name="Goodwin L."/>
            <person name="Pitluck S."/>
            <person name="Peters L."/>
            <person name="Land M.L."/>
            <person name="Hauser L."/>
            <person name="Brambilla E."/>
            <person name="Klenk H.-P."/>
            <person name="Woyke T.J."/>
        </authorList>
    </citation>
    <scope>NUCLEOTIDE SEQUENCE [LARGE SCALE GENOMIC DNA]</scope>
    <source>
        <strain evidence="1 2">K62</strain>
    </source>
</reference>
<dbReference type="RefSeq" id="WP_005461857.1">
    <property type="nucleotide sequence ID" value="NZ_CM001484.1"/>
</dbReference>
<dbReference type="EMBL" id="CM001484">
    <property type="protein sequence ID" value="EIE97726.1"/>
    <property type="molecule type" value="Genomic_DNA"/>
</dbReference>
<dbReference type="Pfam" id="PF21863">
    <property type="entry name" value="HTH_67"/>
    <property type="match status" value="1"/>
</dbReference>